<name>A0AAN9Y0R1_9HEMI</name>
<gene>
    <name evidence="1" type="ORF">V9T40_012634</name>
</gene>
<reference evidence="1 2" key="1">
    <citation type="submission" date="2024-03" db="EMBL/GenBank/DDBJ databases">
        <title>Adaptation during the transition from Ophiocordyceps entomopathogen to insect associate is accompanied by gene loss and intensified selection.</title>
        <authorList>
            <person name="Ward C.M."/>
            <person name="Onetto C.A."/>
            <person name="Borneman A.R."/>
        </authorList>
    </citation>
    <scope>NUCLEOTIDE SEQUENCE [LARGE SCALE GENOMIC DNA]</scope>
    <source>
        <strain evidence="1">AWRI1</strain>
        <tissue evidence="1">Single Adult Female</tissue>
    </source>
</reference>
<dbReference type="EMBL" id="JBBCAQ010000036">
    <property type="protein sequence ID" value="KAK7576348.1"/>
    <property type="molecule type" value="Genomic_DNA"/>
</dbReference>
<proteinExistence type="predicted"/>
<accession>A0AAN9Y0R1</accession>
<evidence type="ECO:0000313" key="1">
    <source>
        <dbReference type="EMBL" id="KAK7576348.1"/>
    </source>
</evidence>
<comment type="caution">
    <text evidence="1">The sequence shown here is derived from an EMBL/GenBank/DDBJ whole genome shotgun (WGS) entry which is preliminary data.</text>
</comment>
<organism evidence="1 2">
    <name type="scientific">Parthenolecanium corni</name>
    <dbReference type="NCBI Taxonomy" id="536013"/>
    <lineage>
        <taxon>Eukaryota</taxon>
        <taxon>Metazoa</taxon>
        <taxon>Ecdysozoa</taxon>
        <taxon>Arthropoda</taxon>
        <taxon>Hexapoda</taxon>
        <taxon>Insecta</taxon>
        <taxon>Pterygota</taxon>
        <taxon>Neoptera</taxon>
        <taxon>Paraneoptera</taxon>
        <taxon>Hemiptera</taxon>
        <taxon>Sternorrhyncha</taxon>
        <taxon>Coccoidea</taxon>
        <taxon>Coccidae</taxon>
        <taxon>Parthenolecanium</taxon>
    </lineage>
</organism>
<sequence>MGQRLWATVATTATTTTSKTKRQVVVDDDQQKEFAATVPPYLIAYAQQPRRKTRVLREGGRRGDSNYLHFTGTPVLFTSTSTAQCVKVMIFEQT</sequence>
<keyword evidence="2" id="KW-1185">Reference proteome</keyword>
<dbReference type="Proteomes" id="UP001367676">
    <property type="component" value="Unassembled WGS sequence"/>
</dbReference>
<dbReference type="AlphaFoldDB" id="A0AAN9Y0R1"/>
<protein>
    <submittedName>
        <fullName evidence="1">Uncharacterized protein</fullName>
    </submittedName>
</protein>
<evidence type="ECO:0000313" key="2">
    <source>
        <dbReference type="Proteomes" id="UP001367676"/>
    </source>
</evidence>